<dbReference type="InterPro" id="IPR000504">
    <property type="entry name" value="RRM_dom"/>
</dbReference>
<dbReference type="SUPFAM" id="SSF54928">
    <property type="entry name" value="RNA-binding domain, RBD"/>
    <property type="match status" value="1"/>
</dbReference>
<dbReference type="AlphaFoldDB" id="V7D2J6"/>
<dbReference type="GO" id="GO:0003723">
    <property type="term" value="F:RNA binding"/>
    <property type="evidence" value="ECO:0007669"/>
    <property type="project" value="UniProtKB-UniRule"/>
</dbReference>
<dbReference type="CDD" id="cd00590">
    <property type="entry name" value="RRM_SF"/>
    <property type="match status" value="1"/>
</dbReference>
<sequence>MVSSFTTFFFSNFPNGYGEKDMFKIFQRWARVKEVYISHRLNKWGRRFGFVRLFDVKNVVKLEKELDQIYIGNRKLFVNIPKYRRHQEENNRVGEKETRPLNGRKKPEGNEESVSNKRKEVWVEKRGKKSFADVVRGQAQREWKGPGLKIQKQSLPWMENSVVGHFCAELDFEQLGEEFVRGGMNMVKVRSLGDNLALLTPREGESMKELVKLNKEWFDSIFISIKPWSTESVATHKVVWVRCFGLPISLWSKECFVRVLGEMANLISIDDATLSWENLEFARLKVRIACNRYVRVAKKVRINDHVASIYLEEEVPLTKVEVVRKSVTVELGRNNGQRERRSEEGRTTEERHRNQEPSLRNFRPAAVRVREKVIFG</sequence>
<dbReference type="Gramene" id="ESW35928">
    <property type="protein sequence ID" value="ESW35928"/>
    <property type="gene ID" value="PHAVU_L004200g"/>
</dbReference>
<evidence type="ECO:0000259" key="3">
    <source>
        <dbReference type="PROSITE" id="PS50102"/>
    </source>
</evidence>
<dbReference type="EMBL" id="KI548554">
    <property type="protein sequence ID" value="ESW35928.1"/>
    <property type="molecule type" value="Genomic_DNA"/>
</dbReference>
<name>V7D2J6_PHAVU</name>
<dbReference type="PANTHER" id="PTHR34427">
    <property type="entry name" value="DUF4283 DOMAIN PROTEIN"/>
    <property type="match status" value="1"/>
</dbReference>
<evidence type="ECO:0000256" key="2">
    <source>
        <dbReference type="SAM" id="MobiDB-lite"/>
    </source>
</evidence>
<dbReference type="SMART" id="SM00360">
    <property type="entry name" value="RRM"/>
    <property type="match status" value="1"/>
</dbReference>
<feature type="region of interest" description="Disordered" evidence="2">
    <location>
        <begin position="88"/>
        <end position="119"/>
    </location>
</feature>
<reference evidence="4" key="1">
    <citation type="submission" date="2013-04" db="EMBL/GenBank/DDBJ databases">
        <authorList>
            <person name="Schmutz J."/>
            <person name="McClean P."/>
            <person name="Shu S."/>
            <person name="Cregan P."/>
            <person name="Rokhsar D."/>
            <person name="Jackson S."/>
        </authorList>
    </citation>
    <scope>NUCLEOTIDE SEQUENCE</scope>
</reference>
<dbReference type="Gene3D" id="3.30.70.330">
    <property type="match status" value="1"/>
</dbReference>
<keyword evidence="1" id="KW-0694">RNA-binding</keyword>
<feature type="domain" description="RRM" evidence="3">
    <location>
        <begin position="6"/>
        <end position="83"/>
    </location>
</feature>
<dbReference type="OrthoDB" id="1436566at2759"/>
<proteinExistence type="predicted"/>
<dbReference type="Pfam" id="PF00076">
    <property type="entry name" value="RRM_1"/>
    <property type="match status" value="1"/>
</dbReference>
<protein>
    <recommendedName>
        <fullName evidence="3">RRM domain-containing protein</fullName>
    </recommendedName>
</protein>
<accession>V7D2J6</accession>
<dbReference type="PANTHER" id="PTHR34427:SF5">
    <property type="entry name" value="DUF4283 DOMAIN-CONTAINING PROTEIN"/>
    <property type="match status" value="1"/>
</dbReference>
<dbReference type="InterPro" id="IPR035979">
    <property type="entry name" value="RBD_domain_sf"/>
</dbReference>
<evidence type="ECO:0000313" key="4">
    <source>
        <dbReference type="EMBL" id="ESW35928.1"/>
    </source>
</evidence>
<dbReference type="OMA" id="KPNIARS"/>
<gene>
    <name evidence="4" type="ORF">PHAVU_L004200g</name>
</gene>
<dbReference type="InterPro" id="IPR012677">
    <property type="entry name" value="Nucleotide-bd_a/b_plait_sf"/>
</dbReference>
<feature type="compositionally biased region" description="Basic and acidic residues" evidence="2">
    <location>
        <begin position="336"/>
        <end position="355"/>
    </location>
</feature>
<evidence type="ECO:0000256" key="1">
    <source>
        <dbReference type="PROSITE-ProRule" id="PRU00176"/>
    </source>
</evidence>
<organism evidence="4">
    <name type="scientific">Phaseolus vulgaris</name>
    <name type="common">Kidney bean</name>
    <name type="synonym">French bean</name>
    <dbReference type="NCBI Taxonomy" id="3885"/>
    <lineage>
        <taxon>Eukaryota</taxon>
        <taxon>Viridiplantae</taxon>
        <taxon>Streptophyta</taxon>
        <taxon>Embryophyta</taxon>
        <taxon>Tracheophyta</taxon>
        <taxon>Spermatophyta</taxon>
        <taxon>Magnoliopsida</taxon>
        <taxon>eudicotyledons</taxon>
        <taxon>Gunneridae</taxon>
        <taxon>Pentapetalae</taxon>
        <taxon>rosids</taxon>
        <taxon>fabids</taxon>
        <taxon>Fabales</taxon>
        <taxon>Fabaceae</taxon>
        <taxon>Papilionoideae</taxon>
        <taxon>50 kb inversion clade</taxon>
        <taxon>NPAAA clade</taxon>
        <taxon>indigoferoid/millettioid clade</taxon>
        <taxon>Phaseoleae</taxon>
        <taxon>Phaseolus</taxon>
    </lineage>
</organism>
<dbReference type="PROSITE" id="PS50102">
    <property type="entry name" value="RRM"/>
    <property type="match status" value="1"/>
</dbReference>
<dbReference type="SMR" id="V7D2J6"/>
<feature type="region of interest" description="Disordered" evidence="2">
    <location>
        <begin position="333"/>
        <end position="360"/>
    </location>
</feature>